<reference evidence="3" key="1">
    <citation type="journal article" date="2019" name="Sci. Rep.">
        <title>Draft genome of Tanacetum cinerariifolium, the natural source of mosquito coil.</title>
        <authorList>
            <person name="Yamashiro T."/>
            <person name="Shiraishi A."/>
            <person name="Satake H."/>
            <person name="Nakayama K."/>
        </authorList>
    </citation>
    <scope>NUCLEOTIDE SEQUENCE</scope>
</reference>
<feature type="compositionally biased region" description="Basic and acidic residues" evidence="1">
    <location>
        <begin position="312"/>
        <end position="321"/>
    </location>
</feature>
<name>A0A6L2N8P4_TANCI</name>
<dbReference type="EMBL" id="BKCJ010008196">
    <property type="protein sequence ID" value="GEU81035.1"/>
    <property type="molecule type" value="Genomic_DNA"/>
</dbReference>
<evidence type="ECO:0000313" key="3">
    <source>
        <dbReference type="EMBL" id="GEU81035.1"/>
    </source>
</evidence>
<gene>
    <name evidence="3" type="ORF">Tci_053013</name>
</gene>
<dbReference type="Pfam" id="PF22936">
    <property type="entry name" value="Pol_BBD"/>
    <property type="match status" value="1"/>
</dbReference>
<organism evidence="3">
    <name type="scientific">Tanacetum cinerariifolium</name>
    <name type="common">Dalmatian daisy</name>
    <name type="synonym">Chrysanthemum cinerariifolium</name>
    <dbReference type="NCBI Taxonomy" id="118510"/>
    <lineage>
        <taxon>Eukaryota</taxon>
        <taxon>Viridiplantae</taxon>
        <taxon>Streptophyta</taxon>
        <taxon>Embryophyta</taxon>
        <taxon>Tracheophyta</taxon>
        <taxon>Spermatophyta</taxon>
        <taxon>Magnoliopsida</taxon>
        <taxon>eudicotyledons</taxon>
        <taxon>Gunneridae</taxon>
        <taxon>Pentapetalae</taxon>
        <taxon>asterids</taxon>
        <taxon>campanulids</taxon>
        <taxon>Asterales</taxon>
        <taxon>Asteraceae</taxon>
        <taxon>Asteroideae</taxon>
        <taxon>Anthemideae</taxon>
        <taxon>Anthemidinae</taxon>
        <taxon>Tanacetum</taxon>
    </lineage>
</organism>
<dbReference type="InterPro" id="IPR054722">
    <property type="entry name" value="PolX-like_BBD"/>
</dbReference>
<evidence type="ECO:0000256" key="1">
    <source>
        <dbReference type="SAM" id="MobiDB-lite"/>
    </source>
</evidence>
<feature type="region of interest" description="Disordered" evidence="1">
    <location>
        <begin position="429"/>
        <end position="469"/>
    </location>
</feature>
<feature type="compositionally biased region" description="Basic and acidic residues" evidence="1">
    <location>
        <begin position="457"/>
        <end position="469"/>
    </location>
</feature>
<feature type="compositionally biased region" description="Basic and acidic residues" evidence="1">
    <location>
        <begin position="429"/>
        <end position="442"/>
    </location>
</feature>
<comment type="caution">
    <text evidence="3">The sequence shown here is derived from an EMBL/GenBank/DDBJ whole genome shotgun (WGS) entry which is preliminary data.</text>
</comment>
<dbReference type="AlphaFoldDB" id="A0A6L2N8P4"/>
<evidence type="ECO:0000259" key="2">
    <source>
        <dbReference type="Pfam" id="PF22936"/>
    </source>
</evidence>
<feature type="region of interest" description="Disordered" evidence="1">
    <location>
        <begin position="300"/>
        <end position="321"/>
    </location>
</feature>
<accession>A0A6L2N8P4</accession>
<sequence>MALPDKHQLKFNIHKDSKSLMEAIEKRFGGNKETKKVEKTLLKQQYKNFTGLSSERLDQIHDMLQKLISQLEILGVIDSGCSRHMTRNISYLFDFEEINGGYVAFGGNPKGGKITSKGKIKTGKLDFDDVYFVKELKFNLFSVCQMCYKKNSVLFTDTECVVLSSDFKLPDETHVLLRVPRENNMYNKAPSFVQTSEHVKTTRTSVKPVEDPTQAESLRKDIPKSRVHRHSWKRKPYFVCKIVARNQPNSSTCIQENLNAGKVGKEYVSTQQYVLLPLWSTGFKDPHYIDVDAAFDDKETESEVYVSPSSSDKPKKHDGKEEGIDYEEVFAPVARIEAIWKFGLPDGETSSTPIDTEKPLLKDPDGLWYPKDSPFNLVAYSDSDYVGASLDRKSTTGGYQFLEKPRKGQNRIKTGQKWEAWGSREKVKAVTVDRGRKTEQNAKRMAKNANTIKGYSKFKERRKEKGPDL</sequence>
<feature type="domain" description="Retrovirus-related Pol polyprotein from transposon TNT 1-94-like beta-barrel" evidence="2">
    <location>
        <begin position="76"/>
        <end position="147"/>
    </location>
</feature>
<protein>
    <submittedName>
        <fullName evidence="3">Ribonuclease H-like domain-containing protein</fullName>
    </submittedName>
</protein>
<proteinExistence type="predicted"/>